<accession>A0A7I8L0R0</accession>
<gene>
    <name evidence="6" type="ORF">SI8410_10014288</name>
</gene>
<dbReference type="AlphaFoldDB" id="A0A7I8L0R0"/>
<dbReference type="GO" id="GO:0005634">
    <property type="term" value="C:nucleus"/>
    <property type="evidence" value="ECO:0007669"/>
    <property type="project" value="UniProtKB-SubCell"/>
</dbReference>
<evidence type="ECO:0000256" key="1">
    <source>
        <dbReference type="ARBA" id="ARBA00004123"/>
    </source>
</evidence>
<organism evidence="6 7">
    <name type="scientific">Spirodela intermedia</name>
    <name type="common">Intermediate duckweed</name>
    <dbReference type="NCBI Taxonomy" id="51605"/>
    <lineage>
        <taxon>Eukaryota</taxon>
        <taxon>Viridiplantae</taxon>
        <taxon>Streptophyta</taxon>
        <taxon>Embryophyta</taxon>
        <taxon>Tracheophyta</taxon>
        <taxon>Spermatophyta</taxon>
        <taxon>Magnoliopsida</taxon>
        <taxon>Liliopsida</taxon>
        <taxon>Araceae</taxon>
        <taxon>Lemnoideae</taxon>
        <taxon>Spirodela</taxon>
    </lineage>
</organism>
<reference evidence="6" key="1">
    <citation type="submission" date="2020-02" db="EMBL/GenBank/DDBJ databases">
        <authorList>
            <person name="Scholz U."/>
            <person name="Mascher M."/>
            <person name="Fiebig A."/>
        </authorList>
    </citation>
    <scope>NUCLEOTIDE SEQUENCE</scope>
</reference>
<keyword evidence="2 3" id="KW-0539">Nucleus</keyword>
<evidence type="ECO:0000256" key="2">
    <source>
        <dbReference type="ARBA" id="ARBA00023242"/>
    </source>
</evidence>
<dbReference type="InterPro" id="IPR045281">
    <property type="entry name" value="CONSTANS-like"/>
</dbReference>
<dbReference type="Pfam" id="PF06203">
    <property type="entry name" value="CCT"/>
    <property type="match status" value="1"/>
</dbReference>
<protein>
    <recommendedName>
        <fullName evidence="5">CCT domain-containing protein</fullName>
    </recommendedName>
</protein>
<evidence type="ECO:0000256" key="3">
    <source>
        <dbReference type="PROSITE-ProRule" id="PRU00357"/>
    </source>
</evidence>
<dbReference type="GO" id="GO:0003700">
    <property type="term" value="F:DNA-binding transcription factor activity"/>
    <property type="evidence" value="ECO:0007669"/>
    <property type="project" value="TreeGrafter"/>
</dbReference>
<dbReference type="OrthoDB" id="153872at2759"/>
<feature type="domain" description="CCT" evidence="5">
    <location>
        <begin position="104"/>
        <end position="146"/>
    </location>
</feature>
<dbReference type="PANTHER" id="PTHR31319:SF77">
    <property type="entry name" value="ZINC FINGER PROTEIN CONSTANS-LIKE 4"/>
    <property type="match status" value="1"/>
</dbReference>
<dbReference type="Proteomes" id="UP000663760">
    <property type="component" value="Chromosome 10"/>
</dbReference>
<evidence type="ECO:0000313" key="6">
    <source>
        <dbReference type="EMBL" id="CAA7403610.1"/>
    </source>
</evidence>
<sequence>MSGLESCDVCGSAGGVLCRYSHPELRLAAPPPVAALREFHFFGEPGGGVSWPMAAEGAASPPETAPECSPAVSATVALGGAAEEFSDWAAAPSGKVEEDGGAAREARVLRYREKKKRRQFGKQIRYESRKACAETRPRVRGRFARAAVAADRPTVSGAGTGGSVRLGWVAPPGMNRGH</sequence>
<feature type="region of interest" description="Disordered" evidence="4">
    <location>
        <begin position="153"/>
        <end position="178"/>
    </location>
</feature>
<evidence type="ECO:0000259" key="5">
    <source>
        <dbReference type="PROSITE" id="PS51017"/>
    </source>
</evidence>
<evidence type="ECO:0000313" key="7">
    <source>
        <dbReference type="Proteomes" id="UP000663760"/>
    </source>
</evidence>
<name>A0A7I8L0R0_SPIIN</name>
<dbReference type="PROSITE" id="PS51017">
    <property type="entry name" value="CCT"/>
    <property type="match status" value="1"/>
</dbReference>
<dbReference type="EMBL" id="LR746273">
    <property type="protein sequence ID" value="CAA7403610.1"/>
    <property type="molecule type" value="Genomic_DNA"/>
</dbReference>
<dbReference type="InterPro" id="IPR010402">
    <property type="entry name" value="CCT_domain"/>
</dbReference>
<keyword evidence="7" id="KW-1185">Reference proteome</keyword>
<proteinExistence type="predicted"/>
<evidence type="ECO:0000256" key="4">
    <source>
        <dbReference type="SAM" id="MobiDB-lite"/>
    </source>
</evidence>
<comment type="subcellular location">
    <subcellularLocation>
        <location evidence="1 3">Nucleus</location>
    </subcellularLocation>
</comment>
<dbReference type="GO" id="GO:0009909">
    <property type="term" value="P:regulation of flower development"/>
    <property type="evidence" value="ECO:0007669"/>
    <property type="project" value="InterPro"/>
</dbReference>
<dbReference type="PANTHER" id="PTHR31319">
    <property type="entry name" value="ZINC FINGER PROTEIN CONSTANS-LIKE 4"/>
    <property type="match status" value="1"/>
</dbReference>